<dbReference type="EMBL" id="UINC01002318">
    <property type="protein sequence ID" value="SUZ95351.1"/>
    <property type="molecule type" value="Genomic_DNA"/>
</dbReference>
<dbReference type="Pfam" id="PF00557">
    <property type="entry name" value="Peptidase_M24"/>
    <property type="match status" value="1"/>
</dbReference>
<dbReference type="PANTHER" id="PTHR46112:SF3">
    <property type="entry name" value="AMINOPEPTIDASE YPDF"/>
    <property type="match status" value="1"/>
</dbReference>
<feature type="domain" description="Peptidase M24" evidence="1">
    <location>
        <begin position="168"/>
        <end position="379"/>
    </location>
</feature>
<organism evidence="2">
    <name type="scientific">marine metagenome</name>
    <dbReference type="NCBI Taxonomy" id="408172"/>
    <lineage>
        <taxon>unclassified sequences</taxon>
        <taxon>metagenomes</taxon>
        <taxon>ecological metagenomes</taxon>
    </lineage>
</organism>
<proteinExistence type="predicted"/>
<reference evidence="2" key="1">
    <citation type="submission" date="2018-05" db="EMBL/GenBank/DDBJ databases">
        <authorList>
            <person name="Lanie J.A."/>
            <person name="Ng W.-L."/>
            <person name="Kazmierczak K.M."/>
            <person name="Andrzejewski T.M."/>
            <person name="Davidsen T.M."/>
            <person name="Wayne K.J."/>
            <person name="Tettelin H."/>
            <person name="Glass J.I."/>
            <person name="Rusch D."/>
            <person name="Podicherti R."/>
            <person name="Tsui H.-C.T."/>
            <person name="Winkler M.E."/>
        </authorList>
    </citation>
    <scope>NUCLEOTIDE SEQUENCE</scope>
</reference>
<evidence type="ECO:0000313" key="2">
    <source>
        <dbReference type="EMBL" id="SUZ95351.1"/>
    </source>
</evidence>
<feature type="non-terminal residue" evidence="2">
    <location>
        <position position="379"/>
    </location>
</feature>
<dbReference type="AlphaFoldDB" id="A0A381RW51"/>
<name>A0A381RW51_9ZZZZ</name>
<dbReference type="InterPro" id="IPR050659">
    <property type="entry name" value="Peptidase_M24B"/>
</dbReference>
<dbReference type="SUPFAM" id="SSF55920">
    <property type="entry name" value="Creatinase/aminopeptidase"/>
    <property type="match status" value="1"/>
</dbReference>
<dbReference type="InterPro" id="IPR036005">
    <property type="entry name" value="Creatinase/aminopeptidase-like"/>
</dbReference>
<evidence type="ECO:0000259" key="1">
    <source>
        <dbReference type="Pfam" id="PF00557"/>
    </source>
</evidence>
<dbReference type="InterPro" id="IPR000994">
    <property type="entry name" value="Pept_M24"/>
</dbReference>
<protein>
    <recommendedName>
        <fullName evidence="1">Peptidase M24 domain-containing protein</fullName>
    </recommendedName>
</protein>
<gene>
    <name evidence="2" type="ORF">METZ01_LOCUS48205</name>
</gene>
<dbReference type="PANTHER" id="PTHR46112">
    <property type="entry name" value="AMINOPEPTIDASE"/>
    <property type="match status" value="1"/>
</dbReference>
<sequence length="379" mass="41789">MSDRTTEFDLEVVQEAISVAGVDAWLFAQFHGRDPLATRVLGLPTDGLQTRRWYYIIPAHGEPRGLVHAIEPGALEDLPGSRRRYRTWQELDAGLDELLEGVGRVAMQYSPQNRVPYVAMVDAGTVEVVRERGIEVVSAADLVQRFTAVLDDSQIASHRFAGKRLPDAVEESFKECRARLLAGVALNEYELQCYLLEQVEAIGLTTPDAPIVAVNGHAADPHYVPGPEGSSPIVRGDWLLIDVWAKQPGSENNVFADITWTAQVDSDVSDRRVEVFQVVLEARDAAIDLVHERYAAGKEVRGFEADKACRAVIENAGYGAAIQHRTGHSITNEIHGSGANLDDFESHDDRLLMRSTCFSVEPGIYLEGDFGVRSEVDIL</sequence>
<dbReference type="Gene3D" id="3.90.230.10">
    <property type="entry name" value="Creatinase/methionine aminopeptidase superfamily"/>
    <property type="match status" value="1"/>
</dbReference>
<accession>A0A381RW51</accession>